<gene>
    <name evidence="1" type="ORF">Cygsa01_00234</name>
</gene>
<name>A0AAU6W432_9VIRU</name>
<proteinExistence type="predicted"/>
<evidence type="ECO:0000313" key="1">
    <source>
        <dbReference type="EMBL" id="XAI71280.1"/>
    </source>
</evidence>
<organism evidence="1">
    <name type="scientific">Pseudomonas phage Cygsa01</name>
    <dbReference type="NCBI Taxonomy" id="3138529"/>
    <lineage>
        <taxon>Viruses</taxon>
    </lineage>
</organism>
<accession>A0AAU6W432</accession>
<dbReference type="EMBL" id="PP179332">
    <property type="protein sequence ID" value="XAI71280.1"/>
    <property type="molecule type" value="Genomic_DNA"/>
</dbReference>
<reference evidence="1" key="1">
    <citation type="journal article" date="2024" name="J. Gen. Virol.">
        <title>Novel phages of Pseudomonas syringae unveil numerous potential auxiliary metabolic genes.</title>
        <authorList>
            <person name="Feltin C."/>
            <person name="Garneau J.R."/>
            <person name="Morris C.E."/>
            <person name="Berard A."/>
            <person name="Torres-Barcelo C."/>
        </authorList>
    </citation>
    <scope>NUCLEOTIDE SEQUENCE</scope>
</reference>
<sequence length="50" mass="5632">MKSLVSLAVALVLVNLLTLAQAPLNYTLRYPSWNPGGAHYMVRRRHPWGV</sequence>
<protein>
    <submittedName>
        <fullName evidence="1">Uncharacterized protein</fullName>
    </submittedName>
</protein>